<dbReference type="InterPro" id="IPR012318">
    <property type="entry name" value="HTH_CRP"/>
</dbReference>
<dbReference type="SUPFAM" id="SSF51206">
    <property type="entry name" value="cAMP-binding domain-like"/>
    <property type="match status" value="1"/>
</dbReference>
<keyword evidence="2" id="KW-0238">DNA-binding</keyword>
<sequence>MINPKQQRIFERHLAHVPGSHILKASEYKKVVSCLHYKKIAKGQNLVDQHDDRNYTFILKKGFLKIRSFDAKEDASYVSFLSPNMLFPLRGMFVDSRYCYTVTALTNAEVIFIPTKTFEGLLKSNHKFSLMIIKKMQEVVSEEEIFIQRALTPSATKRVEQVLKYLNNHHGIELEGGRQIPFPLTIKEIATIAGTTRETAGQVIHELVDETELEYSRKYLFFPEIYTEEA</sequence>
<dbReference type="SUPFAM" id="SSF46785">
    <property type="entry name" value="Winged helix' DNA-binding domain"/>
    <property type="match status" value="1"/>
</dbReference>
<dbReference type="Gene3D" id="1.10.10.10">
    <property type="entry name" value="Winged helix-like DNA-binding domain superfamily/Winged helix DNA-binding domain"/>
    <property type="match status" value="1"/>
</dbReference>
<evidence type="ECO:0000256" key="3">
    <source>
        <dbReference type="ARBA" id="ARBA00023163"/>
    </source>
</evidence>
<dbReference type="Proteomes" id="UP000077280">
    <property type="component" value="Unassembled WGS sequence"/>
</dbReference>
<dbReference type="PROSITE" id="PS51063">
    <property type="entry name" value="HTH_CRP_2"/>
    <property type="match status" value="1"/>
</dbReference>
<dbReference type="GO" id="GO:0006355">
    <property type="term" value="P:regulation of DNA-templated transcription"/>
    <property type="evidence" value="ECO:0007669"/>
    <property type="project" value="InterPro"/>
</dbReference>
<dbReference type="InterPro" id="IPR036390">
    <property type="entry name" value="WH_DNA-bd_sf"/>
</dbReference>
<dbReference type="InterPro" id="IPR000595">
    <property type="entry name" value="cNMP-bd_dom"/>
</dbReference>
<proteinExistence type="predicted"/>
<dbReference type="CDD" id="cd00038">
    <property type="entry name" value="CAP_ED"/>
    <property type="match status" value="1"/>
</dbReference>
<gene>
    <name evidence="7" type="ORF">A7K95_03370</name>
    <name evidence="6" type="ORF">GA842_07995</name>
</gene>
<feature type="domain" description="Cyclic nucleotide-binding" evidence="4">
    <location>
        <begin position="23"/>
        <end position="122"/>
    </location>
</feature>
<dbReference type="GeneID" id="93383286"/>
<reference evidence="6" key="2">
    <citation type="submission" date="2019-10" db="EMBL/GenBank/DDBJ databases">
        <title>Malate fermentation in French cider.</title>
        <authorList>
            <person name="Cousin F.J."/>
            <person name="Medina Fernandez S."/>
            <person name="Misery B."/>
            <person name="Laplace J.-M."/>
            <person name="Cretenet M."/>
        </authorList>
    </citation>
    <scope>NUCLEOTIDE SEQUENCE</scope>
    <source>
        <strain evidence="6">UCMA15901</strain>
    </source>
</reference>
<evidence type="ECO:0000256" key="2">
    <source>
        <dbReference type="ARBA" id="ARBA00023125"/>
    </source>
</evidence>
<reference evidence="7 8" key="1">
    <citation type="submission" date="2016-05" db="EMBL/GenBank/DDBJ databases">
        <title>Draft genome sequence of Pediococcus parvulus 2.6, a probiotic beta-glucan producer strain.</title>
        <authorList>
            <person name="Mohedano M.L."/>
            <person name="Perez-Ramos A."/>
            <person name="Duenas M.T."/>
            <person name="Lamontanara A."/>
            <person name="Orru L."/>
            <person name="Spano G."/>
            <person name="Capozzi V."/>
            <person name="Lopez P."/>
        </authorList>
    </citation>
    <scope>NUCLEOTIDE SEQUENCE [LARGE SCALE GENOMIC DNA]</scope>
    <source>
        <strain evidence="7 8">2.6</strain>
    </source>
</reference>
<dbReference type="OrthoDB" id="9810708at2"/>
<dbReference type="InterPro" id="IPR014710">
    <property type="entry name" value="RmlC-like_jellyroll"/>
</dbReference>
<evidence type="ECO:0000259" key="4">
    <source>
        <dbReference type="PROSITE" id="PS50042"/>
    </source>
</evidence>
<dbReference type="GO" id="GO:0003677">
    <property type="term" value="F:DNA binding"/>
    <property type="evidence" value="ECO:0007669"/>
    <property type="project" value="UniProtKB-KW"/>
</dbReference>
<dbReference type="EMBL" id="WERX01000025">
    <property type="protein sequence ID" value="MDV7694806.1"/>
    <property type="molecule type" value="Genomic_DNA"/>
</dbReference>
<keyword evidence="3" id="KW-0804">Transcription</keyword>
<dbReference type="EMBL" id="LXND01000023">
    <property type="protein sequence ID" value="OAD64708.1"/>
    <property type="molecule type" value="Genomic_DNA"/>
</dbReference>
<dbReference type="Proteomes" id="UP001275867">
    <property type="component" value="Unassembled WGS sequence"/>
</dbReference>
<evidence type="ECO:0000259" key="5">
    <source>
        <dbReference type="PROSITE" id="PS51063"/>
    </source>
</evidence>
<evidence type="ECO:0000313" key="8">
    <source>
        <dbReference type="Proteomes" id="UP000077280"/>
    </source>
</evidence>
<dbReference type="AlphaFoldDB" id="A0A176TL66"/>
<dbReference type="RefSeq" id="WP_057783055.1">
    <property type="nucleotide sequence ID" value="NZ_BJWE01000007.1"/>
</dbReference>
<protein>
    <submittedName>
        <fullName evidence="6">Cyclic nucleotide-binding domain-containing protein</fullName>
    </submittedName>
</protein>
<organism evidence="6 9">
    <name type="scientific">Pediococcus parvulus</name>
    <dbReference type="NCBI Taxonomy" id="54062"/>
    <lineage>
        <taxon>Bacteria</taxon>
        <taxon>Bacillati</taxon>
        <taxon>Bacillota</taxon>
        <taxon>Bacilli</taxon>
        <taxon>Lactobacillales</taxon>
        <taxon>Lactobacillaceae</taxon>
        <taxon>Pediococcus</taxon>
    </lineage>
</organism>
<dbReference type="Gene3D" id="2.60.120.10">
    <property type="entry name" value="Jelly Rolls"/>
    <property type="match status" value="1"/>
</dbReference>
<accession>A0A176TL66</accession>
<evidence type="ECO:0000313" key="7">
    <source>
        <dbReference type="EMBL" id="OAD64708.1"/>
    </source>
</evidence>
<keyword evidence="8" id="KW-1185">Reference proteome</keyword>
<dbReference type="Pfam" id="PF00027">
    <property type="entry name" value="cNMP_binding"/>
    <property type="match status" value="1"/>
</dbReference>
<feature type="domain" description="HTH crp-type" evidence="5">
    <location>
        <begin position="153"/>
        <end position="226"/>
    </location>
</feature>
<comment type="caution">
    <text evidence="6">The sequence shown here is derived from an EMBL/GenBank/DDBJ whole genome shotgun (WGS) entry which is preliminary data.</text>
</comment>
<evidence type="ECO:0000256" key="1">
    <source>
        <dbReference type="ARBA" id="ARBA00023015"/>
    </source>
</evidence>
<evidence type="ECO:0000313" key="6">
    <source>
        <dbReference type="EMBL" id="MDV7694806.1"/>
    </source>
</evidence>
<dbReference type="PROSITE" id="PS50042">
    <property type="entry name" value="CNMP_BINDING_3"/>
    <property type="match status" value="1"/>
</dbReference>
<evidence type="ECO:0000313" key="9">
    <source>
        <dbReference type="Proteomes" id="UP001275867"/>
    </source>
</evidence>
<keyword evidence="1" id="KW-0805">Transcription regulation</keyword>
<name>A0A176TL66_9LACO</name>
<dbReference type="InterPro" id="IPR036388">
    <property type="entry name" value="WH-like_DNA-bd_sf"/>
</dbReference>
<dbReference type="InterPro" id="IPR018490">
    <property type="entry name" value="cNMP-bd_dom_sf"/>
</dbReference>